<dbReference type="InterPro" id="IPR005546">
    <property type="entry name" value="Autotransporte_beta"/>
</dbReference>
<dbReference type="AlphaFoldDB" id="A0A0R0AYZ1"/>
<accession>A0A0R0AYZ1</accession>
<evidence type="ECO:0000256" key="6">
    <source>
        <dbReference type="PROSITE-ProRule" id="PRU01240"/>
    </source>
</evidence>
<evidence type="ECO:0000259" key="9">
    <source>
        <dbReference type="PROSITE" id="PS51208"/>
    </source>
</evidence>
<name>A0A0R0AYZ1_9GAMM</name>
<dbReference type="Gene3D" id="2.40.128.130">
    <property type="entry name" value="Autotransporter beta-domain"/>
    <property type="match status" value="1"/>
</dbReference>
<feature type="active site" description="Charge relay system" evidence="6">
    <location>
        <position position="93"/>
    </location>
</feature>
<keyword evidence="2 6" id="KW-0645">Protease</keyword>
<proteinExistence type="inferred from homology"/>
<dbReference type="GO" id="GO:0006508">
    <property type="term" value="P:proteolysis"/>
    <property type="evidence" value="ECO:0007669"/>
    <property type="project" value="UniProtKB-KW"/>
</dbReference>
<dbReference type="Pfam" id="PF00082">
    <property type="entry name" value="Peptidase_S8"/>
    <property type="match status" value="1"/>
</dbReference>
<dbReference type="PANTHER" id="PTHR43806:SF11">
    <property type="entry name" value="CEREVISIN-RELATED"/>
    <property type="match status" value="1"/>
</dbReference>
<evidence type="ECO:0000256" key="2">
    <source>
        <dbReference type="ARBA" id="ARBA00022670"/>
    </source>
</evidence>
<feature type="chain" id="PRO_5006391549" description="Autotransporter domain-containing protein" evidence="8">
    <location>
        <begin position="25"/>
        <end position="971"/>
    </location>
</feature>
<dbReference type="PRINTS" id="PR00723">
    <property type="entry name" value="SUBTILISIN"/>
</dbReference>
<keyword evidence="5 6" id="KW-0720">Serine protease</keyword>
<dbReference type="InterPro" id="IPR050131">
    <property type="entry name" value="Peptidase_S8_subtilisin-like"/>
</dbReference>
<dbReference type="InterPro" id="IPR036709">
    <property type="entry name" value="Autotransporte_beta_dom_sf"/>
</dbReference>
<keyword evidence="3 8" id="KW-0732">Signal</keyword>
<dbReference type="PANTHER" id="PTHR43806">
    <property type="entry name" value="PEPTIDASE S8"/>
    <property type="match status" value="1"/>
</dbReference>
<evidence type="ECO:0000256" key="7">
    <source>
        <dbReference type="SAM" id="MobiDB-lite"/>
    </source>
</evidence>
<dbReference type="InterPro" id="IPR023827">
    <property type="entry name" value="Peptidase_S8_Asp-AS"/>
</dbReference>
<dbReference type="InterPro" id="IPR023828">
    <property type="entry name" value="Peptidase_S8_Ser-AS"/>
</dbReference>
<evidence type="ECO:0000256" key="3">
    <source>
        <dbReference type="ARBA" id="ARBA00022729"/>
    </source>
</evidence>
<dbReference type="SUPFAM" id="SSF103515">
    <property type="entry name" value="Autotransporter"/>
    <property type="match status" value="1"/>
</dbReference>
<dbReference type="PROSITE" id="PS51892">
    <property type="entry name" value="SUBTILASE"/>
    <property type="match status" value="1"/>
</dbReference>
<dbReference type="STRING" id="676599.ARC20_04870"/>
<keyword evidence="11" id="KW-1185">Reference proteome</keyword>
<sequence length="971" mass="99347">MNKAVLAKTTLLASALAVALSACGGGGGGGNTRSDPPPTAPPVSPPPPPTSPPPTSPPPPPQPAINAHLSLINALDAASGGYTGAGVRIGVVDSGVNRNHPALRGRVVANYNYLDPKTNNLAVDDVVGHGTTVAQLAAGSAFGSWPGGVAPGAQIVSARIIADKEPEDDGSGDGNEVDGALGLAPIHDDLIAAGVKIMNNSWGGLYWTNANATAPIAAEYRPFIQANGGLVVFAAGNESRANPSDMASLPSQPGPNGTMPAADLEKGWLTVAALDTSTPSRLEYYSNACGVAMRYCLVAPGTVMFTGTNDTAGNPTYWYGSGTSYAAPLVSGAAAVVWQKFPYFSNDLVRQTLLGTATDLGAPGIDAVFGNGLLNVAKALNGPARLDFGDATVSVPAGTTSEWSNDLSGAGGVIVGGAGTLRLTGANASTGALRVQDSARVDLFNRFGAGIDIGATATASLSRVTLTEGVTNRGVLEMGVDASQAGAVQVNGDVRNSGNVKLGMAGNLAISGAYVQDAGARLSYLINGQALHAGSAQLAGELYVYGVYGSYVGGTTRQYVLSTGSGALAGHFDTFGYDSSKLLLNATVGYDASNAWLDITRVDVVAAAASALGTPTAATLGSATRVEDAFDALQGSAGTLTAPVAGADVLQGAAKIQQVAGATALQATLDSLSGQLHTLAGSATFDGIDQNRRTLATHFDELHARQLPAGAWMRETGGLGQSGGAAAYDLRGWMVGQDVRLGDTVLGYAFGENRAFSQVAESGDRGRDRQTQAQVYGGWSRGGFYALGQLGAGHYARDLDRHLLLGDTWFGTTSRYDGQFSSAGVEGGFRFGLGARLSLTPYAGLQYASVETPAFAEQGGLGYGLRSEGGTTTRTTALGGLRAGFARGGWDWNAYAEWQQPLSQRGDTLQASFTGVEAWAPLRMLDEGSATLWGLSASAHLSARARMSLAYDQRVGSNPAHAWSLRYAFGF</sequence>
<comment type="similarity">
    <text evidence="1 6">Belongs to the peptidase S8 family.</text>
</comment>
<dbReference type="OrthoDB" id="5360469at2"/>
<dbReference type="RefSeq" id="WP_057644390.1">
    <property type="nucleotide sequence ID" value="NZ_LLXU01000052.1"/>
</dbReference>
<dbReference type="SMART" id="SM00869">
    <property type="entry name" value="Autotransporter"/>
    <property type="match status" value="1"/>
</dbReference>
<reference evidence="10 11" key="1">
    <citation type="submission" date="2015-10" db="EMBL/GenBank/DDBJ databases">
        <title>Genome sequencing and analysis of members of genus Stenotrophomonas.</title>
        <authorList>
            <person name="Patil P.P."/>
            <person name="Midha S."/>
            <person name="Patil P.B."/>
        </authorList>
    </citation>
    <scope>NUCLEOTIDE SEQUENCE [LARGE SCALE GENOMIC DNA]</scope>
    <source>
        <strain evidence="10 11">JCM 16536</strain>
    </source>
</reference>
<dbReference type="InterPro" id="IPR036852">
    <property type="entry name" value="Peptidase_S8/S53_dom_sf"/>
</dbReference>
<organism evidence="10 11">
    <name type="scientific">Stenotrophomonas panacihumi</name>
    <dbReference type="NCBI Taxonomy" id="676599"/>
    <lineage>
        <taxon>Bacteria</taxon>
        <taxon>Pseudomonadati</taxon>
        <taxon>Pseudomonadota</taxon>
        <taxon>Gammaproteobacteria</taxon>
        <taxon>Lysobacterales</taxon>
        <taxon>Lysobacteraceae</taxon>
        <taxon>Stenotrophomonas</taxon>
    </lineage>
</organism>
<dbReference type="Proteomes" id="UP000051802">
    <property type="component" value="Unassembled WGS sequence"/>
</dbReference>
<dbReference type="GO" id="GO:0004252">
    <property type="term" value="F:serine-type endopeptidase activity"/>
    <property type="evidence" value="ECO:0007669"/>
    <property type="project" value="UniProtKB-UniRule"/>
</dbReference>
<dbReference type="CDD" id="cd04848">
    <property type="entry name" value="Peptidases_S8_Autotransporter_serine_protease_like"/>
    <property type="match status" value="1"/>
</dbReference>
<dbReference type="EMBL" id="LLXU01000052">
    <property type="protein sequence ID" value="KRG46775.1"/>
    <property type="molecule type" value="Genomic_DNA"/>
</dbReference>
<dbReference type="PROSITE" id="PS00136">
    <property type="entry name" value="SUBTILASE_ASP"/>
    <property type="match status" value="1"/>
</dbReference>
<dbReference type="Gene3D" id="3.40.50.200">
    <property type="entry name" value="Peptidase S8/S53 domain"/>
    <property type="match status" value="1"/>
</dbReference>
<dbReference type="InterPro" id="IPR015500">
    <property type="entry name" value="Peptidase_S8_subtilisin-rel"/>
</dbReference>
<feature type="active site" description="Charge relay system" evidence="6">
    <location>
        <position position="324"/>
    </location>
</feature>
<feature type="region of interest" description="Disordered" evidence="7">
    <location>
        <begin position="26"/>
        <end position="63"/>
    </location>
</feature>
<evidence type="ECO:0000256" key="8">
    <source>
        <dbReference type="SAM" id="SignalP"/>
    </source>
</evidence>
<evidence type="ECO:0000256" key="1">
    <source>
        <dbReference type="ARBA" id="ARBA00011073"/>
    </source>
</evidence>
<dbReference type="Pfam" id="PF03797">
    <property type="entry name" value="Autotransporter"/>
    <property type="match status" value="1"/>
</dbReference>
<dbReference type="InterPro" id="IPR000209">
    <property type="entry name" value="Peptidase_S8/S53_dom"/>
</dbReference>
<dbReference type="PROSITE" id="PS00138">
    <property type="entry name" value="SUBTILASE_SER"/>
    <property type="match status" value="1"/>
</dbReference>
<dbReference type="InterPro" id="IPR034061">
    <property type="entry name" value="Peptidases_S8_Autotransporter"/>
</dbReference>
<comment type="caution">
    <text evidence="10">The sequence shown here is derived from an EMBL/GenBank/DDBJ whole genome shotgun (WGS) entry which is preliminary data.</text>
</comment>
<dbReference type="PROSITE" id="PS51257">
    <property type="entry name" value="PROKAR_LIPOPROTEIN"/>
    <property type="match status" value="1"/>
</dbReference>
<feature type="domain" description="Autotransporter" evidence="9">
    <location>
        <begin position="704"/>
        <end position="971"/>
    </location>
</feature>
<evidence type="ECO:0000313" key="11">
    <source>
        <dbReference type="Proteomes" id="UP000051802"/>
    </source>
</evidence>
<evidence type="ECO:0000256" key="4">
    <source>
        <dbReference type="ARBA" id="ARBA00022801"/>
    </source>
</evidence>
<feature type="signal peptide" evidence="8">
    <location>
        <begin position="1"/>
        <end position="24"/>
    </location>
</feature>
<evidence type="ECO:0000313" key="10">
    <source>
        <dbReference type="EMBL" id="KRG46775.1"/>
    </source>
</evidence>
<keyword evidence="4 6" id="KW-0378">Hydrolase</keyword>
<dbReference type="PROSITE" id="PS51208">
    <property type="entry name" value="AUTOTRANSPORTER"/>
    <property type="match status" value="1"/>
</dbReference>
<protein>
    <recommendedName>
        <fullName evidence="9">Autotransporter domain-containing protein</fullName>
    </recommendedName>
</protein>
<feature type="compositionally biased region" description="Pro residues" evidence="7">
    <location>
        <begin position="35"/>
        <end position="63"/>
    </location>
</feature>
<evidence type="ECO:0000256" key="5">
    <source>
        <dbReference type="ARBA" id="ARBA00022825"/>
    </source>
</evidence>
<dbReference type="SUPFAM" id="SSF52743">
    <property type="entry name" value="Subtilisin-like"/>
    <property type="match status" value="1"/>
</dbReference>
<feature type="active site" description="Charge relay system" evidence="6">
    <location>
        <position position="129"/>
    </location>
</feature>
<gene>
    <name evidence="10" type="ORF">ARC20_04870</name>
</gene>